<reference evidence="4" key="2">
    <citation type="submission" date="2019-09" db="UniProtKB">
        <authorList>
            <consortium name="WormBaseParasite"/>
        </authorList>
    </citation>
    <scope>IDENTIFICATION</scope>
</reference>
<organism evidence="3 4">
    <name type="scientific">Heligmosomoides polygyrus</name>
    <name type="common">Parasitic roundworm</name>
    <dbReference type="NCBI Taxonomy" id="6339"/>
    <lineage>
        <taxon>Eukaryota</taxon>
        <taxon>Metazoa</taxon>
        <taxon>Ecdysozoa</taxon>
        <taxon>Nematoda</taxon>
        <taxon>Chromadorea</taxon>
        <taxon>Rhabditida</taxon>
        <taxon>Rhabditina</taxon>
        <taxon>Rhabditomorpha</taxon>
        <taxon>Strongyloidea</taxon>
        <taxon>Heligmosomidae</taxon>
        <taxon>Heligmosomoides</taxon>
    </lineage>
</organism>
<proteinExistence type="predicted"/>
<gene>
    <name evidence="2" type="ORF">HPBE_LOCUS16710</name>
</gene>
<keyword evidence="3" id="KW-1185">Reference proteome</keyword>
<sequence>MQIFGYGYHNRSFRSLAEAEEEFNERLLRSVMAPWSYAVIRLRYDHEAIPMRTALSLFLNQEYTHYAGNKEESRNPLVHNFLNWFVVQEGRSTTRCIYFKIIECEDDNDYCEDATDISVSILPVVTSNQQVAALDLMKPEARMRFDSSEDTRRRKESTSLNMDGPTDLDSPTRDDRLLIIDISVDAYSYMEKRANRSRQYDQVGAVFLSLYLLN</sequence>
<dbReference type="AlphaFoldDB" id="A0A183G554"/>
<evidence type="ECO:0000313" key="3">
    <source>
        <dbReference type="Proteomes" id="UP000050761"/>
    </source>
</evidence>
<feature type="region of interest" description="Disordered" evidence="1">
    <location>
        <begin position="144"/>
        <end position="172"/>
    </location>
</feature>
<accession>A0A183G554</accession>
<evidence type="ECO:0000256" key="1">
    <source>
        <dbReference type="SAM" id="MobiDB-lite"/>
    </source>
</evidence>
<dbReference type="Proteomes" id="UP000050761">
    <property type="component" value="Unassembled WGS sequence"/>
</dbReference>
<dbReference type="EMBL" id="UZAH01029570">
    <property type="protein sequence ID" value="VDP06766.1"/>
    <property type="molecule type" value="Genomic_DNA"/>
</dbReference>
<evidence type="ECO:0000313" key="2">
    <source>
        <dbReference type="EMBL" id="VDP06766.1"/>
    </source>
</evidence>
<dbReference type="WBParaSite" id="HPBE_0001671101-mRNA-1">
    <property type="protein sequence ID" value="HPBE_0001671101-mRNA-1"/>
    <property type="gene ID" value="HPBE_0001671101"/>
</dbReference>
<name>A0A183G554_HELPZ</name>
<reference evidence="2 3" key="1">
    <citation type="submission" date="2018-11" db="EMBL/GenBank/DDBJ databases">
        <authorList>
            <consortium name="Pathogen Informatics"/>
        </authorList>
    </citation>
    <scope>NUCLEOTIDE SEQUENCE [LARGE SCALE GENOMIC DNA]</scope>
</reference>
<feature type="compositionally biased region" description="Basic and acidic residues" evidence="1">
    <location>
        <begin position="144"/>
        <end position="157"/>
    </location>
</feature>
<evidence type="ECO:0000313" key="4">
    <source>
        <dbReference type="WBParaSite" id="HPBE_0001671101-mRNA-1"/>
    </source>
</evidence>
<accession>A0A3P8EHZ7</accession>
<protein>
    <submittedName>
        <fullName evidence="4">Pyridoxal 5'-phosphate synthase</fullName>
    </submittedName>
</protein>